<gene>
    <name evidence="1" type="ORF">TNIN_488101</name>
</gene>
<protein>
    <submittedName>
        <fullName evidence="1">Uncharacterized protein</fullName>
    </submittedName>
</protein>
<comment type="caution">
    <text evidence="1">The sequence shown here is derived from an EMBL/GenBank/DDBJ whole genome shotgun (WGS) entry which is preliminary data.</text>
</comment>
<sequence length="70" mass="8281">MNKKFPSSLVEISTSSTKFYFVRVYLKSFTFGEIFVFPKNASNGFSPLKCMFNMLKLLIYQNYQITWPNF</sequence>
<organism evidence="1 2">
    <name type="scientific">Trichonephila inaurata madagascariensis</name>
    <dbReference type="NCBI Taxonomy" id="2747483"/>
    <lineage>
        <taxon>Eukaryota</taxon>
        <taxon>Metazoa</taxon>
        <taxon>Ecdysozoa</taxon>
        <taxon>Arthropoda</taxon>
        <taxon>Chelicerata</taxon>
        <taxon>Arachnida</taxon>
        <taxon>Araneae</taxon>
        <taxon>Araneomorphae</taxon>
        <taxon>Entelegynae</taxon>
        <taxon>Araneoidea</taxon>
        <taxon>Nephilidae</taxon>
        <taxon>Trichonephila</taxon>
        <taxon>Trichonephila inaurata</taxon>
    </lineage>
</organism>
<reference evidence="1" key="1">
    <citation type="submission" date="2020-08" db="EMBL/GenBank/DDBJ databases">
        <title>Multicomponent nature underlies the extraordinary mechanical properties of spider dragline silk.</title>
        <authorList>
            <person name="Kono N."/>
            <person name="Nakamura H."/>
            <person name="Mori M."/>
            <person name="Yoshida Y."/>
            <person name="Ohtoshi R."/>
            <person name="Malay A.D."/>
            <person name="Moran D.A.P."/>
            <person name="Tomita M."/>
            <person name="Numata K."/>
            <person name="Arakawa K."/>
        </authorList>
    </citation>
    <scope>NUCLEOTIDE SEQUENCE</scope>
</reference>
<keyword evidence="2" id="KW-1185">Reference proteome</keyword>
<accession>A0A8X7CF47</accession>
<dbReference type="AlphaFoldDB" id="A0A8X7CF47"/>
<evidence type="ECO:0000313" key="2">
    <source>
        <dbReference type="Proteomes" id="UP000886998"/>
    </source>
</evidence>
<proteinExistence type="predicted"/>
<evidence type="ECO:0000313" key="1">
    <source>
        <dbReference type="EMBL" id="GFY69949.1"/>
    </source>
</evidence>
<dbReference type="Proteomes" id="UP000886998">
    <property type="component" value="Unassembled WGS sequence"/>
</dbReference>
<name>A0A8X7CF47_9ARAC</name>
<dbReference type="EMBL" id="BMAV01017908">
    <property type="protein sequence ID" value="GFY69949.1"/>
    <property type="molecule type" value="Genomic_DNA"/>
</dbReference>